<reference evidence="2" key="3">
    <citation type="submission" date="2018-08" db="UniProtKB">
        <authorList>
            <consortium name="EnsemblPlants"/>
        </authorList>
    </citation>
    <scope>IDENTIFICATION</scope>
    <source>
        <strain evidence="2">cv. Bd21</strain>
    </source>
</reference>
<gene>
    <name evidence="1" type="ORF">BRADI_1g54340v3</name>
</gene>
<dbReference type="Proteomes" id="UP000008810">
    <property type="component" value="Chromosome 1"/>
</dbReference>
<organism evidence="2">
    <name type="scientific">Brachypodium distachyon</name>
    <name type="common">Purple false brome</name>
    <name type="synonym">Trachynia distachya</name>
    <dbReference type="NCBI Taxonomy" id="15368"/>
    <lineage>
        <taxon>Eukaryota</taxon>
        <taxon>Viridiplantae</taxon>
        <taxon>Streptophyta</taxon>
        <taxon>Embryophyta</taxon>
        <taxon>Tracheophyta</taxon>
        <taxon>Spermatophyta</taxon>
        <taxon>Magnoliopsida</taxon>
        <taxon>Liliopsida</taxon>
        <taxon>Poales</taxon>
        <taxon>Poaceae</taxon>
        <taxon>BOP clade</taxon>
        <taxon>Pooideae</taxon>
        <taxon>Stipodae</taxon>
        <taxon>Brachypodieae</taxon>
        <taxon>Brachypodium</taxon>
    </lineage>
</organism>
<dbReference type="EMBL" id="CM000880">
    <property type="protein sequence ID" value="KQK20409.1"/>
    <property type="molecule type" value="Genomic_DNA"/>
</dbReference>
<dbReference type="AlphaFoldDB" id="I1H2Q9"/>
<dbReference type="InParanoid" id="I1H2Q9"/>
<dbReference type="Gramene" id="KQK20409">
    <property type="protein sequence ID" value="KQK20409"/>
    <property type="gene ID" value="BRADI_1g54340v3"/>
</dbReference>
<name>I1H2Q9_BRADI</name>
<evidence type="ECO:0000313" key="3">
    <source>
        <dbReference type="Proteomes" id="UP000008810"/>
    </source>
</evidence>
<dbReference type="HOGENOM" id="CLU_2457875_0_0_1"/>
<proteinExistence type="predicted"/>
<accession>I1H2Q9</accession>
<reference evidence="1" key="2">
    <citation type="submission" date="2017-06" db="EMBL/GenBank/DDBJ databases">
        <title>WGS assembly of Brachypodium distachyon.</title>
        <authorList>
            <consortium name="The International Brachypodium Initiative"/>
            <person name="Lucas S."/>
            <person name="Harmon-Smith M."/>
            <person name="Lail K."/>
            <person name="Tice H."/>
            <person name="Grimwood J."/>
            <person name="Bruce D."/>
            <person name="Barry K."/>
            <person name="Shu S."/>
            <person name="Lindquist E."/>
            <person name="Wang M."/>
            <person name="Pitluck S."/>
            <person name="Vogel J.P."/>
            <person name="Garvin D.F."/>
            <person name="Mockler T.C."/>
            <person name="Schmutz J."/>
            <person name="Rokhsar D."/>
            <person name="Bevan M.W."/>
        </authorList>
    </citation>
    <scope>NUCLEOTIDE SEQUENCE</scope>
    <source>
        <strain evidence="1">Bd21</strain>
    </source>
</reference>
<evidence type="ECO:0000313" key="1">
    <source>
        <dbReference type="EMBL" id="KQK20409.1"/>
    </source>
</evidence>
<reference evidence="1 2" key="1">
    <citation type="journal article" date="2010" name="Nature">
        <title>Genome sequencing and analysis of the model grass Brachypodium distachyon.</title>
        <authorList>
            <consortium name="International Brachypodium Initiative"/>
        </authorList>
    </citation>
    <scope>NUCLEOTIDE SEQUENCE [LARGE SCALE GENOMIC DNA]</scope>
    <source>
        <strain evidence="1 2">Bd21</strain>
    </source>
</reference>
<sequence>MRACGLAASSAEGQGYCACGEDDEAAAPAEGAWWPRQDWGAAPAERTKATISSTLAQEVRRIRNEHPDDRLRSPRTVKVTRLFGADFLK</sequence>
<keyword evidence="3" id="KW-1185">Reference proteome</keyword>
<dbReference type="EnsemblPlants" id="KQK20409">
    <property type="protein sequence ID" value="KQK20409"/>
    <property type="gene ID" value="BRADI_1g54340v3"/>
</dbReference>
<dbReference type="OrthoDB" id="420076at2759"/>
<evidence type="ECO:0000313" key="2">
    <source>
        <dbReference type="EnsemblPlants" id="KQK20409"/>
    </source>
</evidence>
<protein>
    <submittedName>
        <fullName evidence="1 2">Uncharacterized protein</fullName>
    </submittedName>
</protein>